<dbReference type="EMBL" id="WKJH01000021">
    <property type="protein sequence ID" value="MRX65075.1"/>
    <property type="molecule type" value="Genomic_DNA"/>
</dbReference>
<proteinExistence type="predicted"/>
<dbReference type="GO" id="GO:0003700">
    <property type="term" value="F:DNA-binding transcription factor activity"/>
    <property type="evidence" value="ECO:0007669"/>
    <property type="project" value="InterPro"/>
</dbReference>
<keyword evidence="1" id="KW-0805">Transcription regulation</keyword>
<accession>A0A6I2MRB8</accession>
<comment type="caution">
    <text evidence="5">The sequence shown here is derived from an EMBL/GenBank/DDBJ whole genome shotgun (WGS) entry which is preliminary data.</text>
</comment>
<evidence type="ECO:0000259" key="4">
    <source>
        <dbReference type="PROSITE" id="PS01124"/>
    </source>
</evidence>
<dbReference type="SMART" id="SM00342">
    <property type="entry name" value="HTH_ARAC"/>
    <property type="match status" value="1"/>
</dbReference>
<dbReference type="PROSITE" id="PS01124">
    <property type="entry name" value="HTH_ARAC_FAMILY_2"/>
    <property type="match status" value="1"/>
</dbReference>
<dbReference type="Proteomes" id="UP000443153">
    <property type="component" value="Unassembled WGS sequence"/>
</dbReference>
<evidence type="ECO:0000313" key="5">
    <source>
        <dbReference type="EMBL" id="MRX65075.1"/>
    </source>
</evidence>
<evidence type="ECO:0000256" key="2">
    <source>
        <dbReference type="ARBA" id="ARBA00023125"/>
    </source>
</evidence>
<reference evidence="5 6" key="1">
    <citation type="submission" date="2019-11" db="EMBL/GenBank/DDBJ databases">
        <title>Maribacter lutea sp. nov., a marine bacterium isolated from intertidal sand.</title>
        <authorList>
            <person name="Liu A."/>
        </authorList>
    </citation>
    <scope>NUCLEOTIDE SEQUENCE [LARGE SCALE GENOMIC DNA]</scope>
    <source>
        <strain evidence="5 6">RZ05</strain>
    </source>
</reference>
<feature type="domain" description="HTH araC/xylS-type" evidence="4">
    <location>
        <begin position="207"/>
        <end position="300"/>
    </location>
</feature>
<dbReference type="OrthoDB" id="2600165at2"/>
<organism evidence="5 6">
    <name type="scientific">Maribacter luteus</name>
    <dbReference type="NCBI Taxonomy" id="2594478"/>
    <lineage>
        <taxon>Bacteria</taxon>
        <taxon>Pseudomonadati</taxon>
        <taxon>Bacteroidota</taxon>
        <taxon>Flavobacteriia</taxon>
        <taxon>Flavobacteriales</taxon>
        <taxon>Flavobacteriaceae</taxon>
        <taxon>Maribacter</taxon>
    </lineage>
</organism>
<dbReference type="Gene3D" id="1.10.10.60">
    <property type="entry name" value="Homeodomain-like"/>
    <property type="match status" value="2"/>
</dbReference>
<keyword evidence="2" id="KW-0238">DNA-binding</keyword>
<dbReference type="Pfam" id="PF12833">
    <property type="entry name" value="HTH_18"/>
    <property type="match status" value="1"/>
</dbReference>
<gene>
    <name evidence="5" type="ORF">GJ691_12995</name>
</gene>
<name>A0A6I2MRB8_9FLAO</name>
<dbReference type="GO" id="GO:0043565">
    <property type="term" value="F:sequence-specific DNA binding"/>
    <property type="evidence" value="ECO:0007669"/>
    <property type="project" value="InterPro"/>
</dbReference>
<protein>
    <submittedName>
        <fullName evidence="5">Helix-turn-helix domain-containing protein</fullName>
    </submittedName>
</protein>
<evidence type="ECO:0000313" key="6">
    <source>
        <dbReference type="Proteomes" id="UP000443153"/>
    </source>
</evidence>
<dbReference type="PANTHER" id="PTHR43280:SF32">
    <property type="entry name" value="TRANSCRIPTIONAL REGULATORY PROTEIN"/>
    <property type="match status" value="1"/>
</dbReference>
<dbReference type="InterPro" id="IPR009057">
    <property type="entry name" value="Homeodomain-like_sf"/>
</dbReference>
<keyword evidence="6" id="KW-1185">Reference proteome</keyword>
<sequence>MKIRRIKSISEFHKIRGLSSPIHPLLSLIDYGKTKILPEYIGEHWTFDFYSIGIKRNVGTLRYGQQEYDFNEGILSFISPGQRLSIEPNNKKNLKPSGWLLLIHPDFFWNTTLANSIKEYDFFDYDINEALFMSKKEETLIEGIILNIKKEIEGNMDQFSQHIIIAQIELLLQYANRYYQRQFITRKKSNHNILIQVEKVLSTYFKEENLVENGLPSVKFIADQLNLSPSYLSNLLKSLTGLSAQQHIHEKLIALAKEKLSTTELTVSEIAYGLGFGHPQSFSKLFKKKVKLSPMKFRTSFN</sequence>
<dbReference type="InterPro" id="IPR018060">
    <property type="entry name" value="HTH_AraC"/>
</dbReference>
<dbReference type="PANTHER" id="PTHR43280">
    <property type="entry name" value="ARAC-FAMILY TRANSCRIPTIONAL REGULATOR"/>
    <property type="match status" value="1"/>
</dbReference>
<evidence type="ECO:0000256" key="3">
    <source>
        <dbReference type="ARBA" id="ARBA00023163"/>
    </source>
</evidence>
<dbReference type="RefSeq" id="WP_154367558.1">
    <property type="nucleotide sequence ID" value="NZ_WKJH01000021.1"/>
</dbReference>
<dbReference type="AlphaFoldDB" id="A0A6I2MRB8"/>
<evidence type="ECO:0000256" key="1">
    <source>
        <dbReference type="ARBA" id="ARBA00023015"/>
    </source>
</evidence>
<dbReference type="SUPFAM" id="SSF46689">
    <property type="entry name" value="Homeodomain-like"/>
    <property type="match status" value="1"/>
</dbReference>
<keyword evidence="3" id="KW-0804">Transcription</keyword>